<accession>A0A7C4QPM8</accession>
<evidence type="ECO:0000313" key="8">
    <source>
        <dbReference type="EMBL" id="HGT38089.1"/>
    </source>
</evidence>
<dbReference type="InterPro" id="IPR005467">
    <property type="entry name" value="His_kinase_dom"/>
</dbReference>
<dbReference type="GO" id="GO:0005524">
    <property type="term" value="F:ATP binding"/>
    <property type="evidence" value="ECO:0007669"/>
    <property type="project" value="UniProtKB-KW"/>
</dbReference>
<dbReference type="AlphaFoldDB" id="A0A7C4QPM8"/>
<keyword evidence="4" id="KW-0547">Nucleotide-binding</keyword>
<dbReference type="Gene3D" id="1.25.10.10">
    <property type="entry name" value="Leucine-rich Repeat Variant"/>
    <property type="match status" value="1"/>
</dbReference>
<reference evidence="8" key="1">
    <citation type="journal article" date="2020" name="mSystems">
        <title>Genome- and Community-Level Interaction Insights into Carbon Utilization and Element Cycling Functions of Hydrothermarchaeota in Hydrothermal Sediment.</title>
        <authorList>
            <person name="Zhou Z."/>
            <person name="Liu Y."/>
            <person name="Xu W."/>
            <person name="Pan J."/>
            <person name="Luo Z.H."/>
            <person name="Li M."/>
        </authorList>
    </citation>
    <scope>NUCLEOTIDE SEQUENCE [LARGE SCALE GENOMIC DNA]</scope>
    <source>
        <strain evidence="8">SpSt-508</strain>
    </source>
</reference>
<gene>
    <name evidence="8" type="ORF">ENS64_02300</name>
</gene>
<dbReference type="PANTHER" id="PTHR44936">
    <property type="entry name" value="SENSOR PROTEIN CREC"/>
    <property type="match status" value="1"/>
</dbReference>
<comment type="caution">
    <text evidence="8">The sequence shown here is derived from an EMBL/GenBank/DDBJ whole genome shotgun (WGS) entry which is preliminary data.</text>
</comment>
<dbReference type="EC" id="2.7.13.3" evidence="2"/>
<feature type="domain" description="Histidine kinase" evidence="7">
    <location>
        <begin position="138"/>
        <end position="363"/>
    </location>
</feature>
<evidence type="ECO:0000256" key="3">
    <source>
        <dbReference type="ARBA" id="ARBA00022679"/>
    </source>
</evidence>
<dbReference type="PRINTS" id="PR00344">
    <property type="entry name" value="BCTRLSENSOR"/>
</dbReference>
<dbReference type="SUPFAM" id="SSF48371">
    <property type="entry name" value="ARM repeat"/>
    <property type="match status" value="1"/>
</dbReference>
<evidence type="ECO:0000256" key="5">
    <source>
        <dbReference type="ARBA" id="ARBA00022777"/>
    </source>
</evidence>
<dbReference type="InterPro" id="IPR004358">
    <property type="entry name" value="Sig_transdc_His_kin-like_C"/>
</dbReference>
<dbReference type="InterPro" id="IPR003594">
    <property type="entry name" value="HATPase_dom"/>
</dbReference>
<dbReference type="PANTHER" id="PTHR44936:SF10">
    <property type="entry name" value="SENSOR PROTEIN RSTB"/>
    <property type="match status" value="1"/>
</dbReference>
<dbReference type="SMART" id="SM00387">
    <property type="entry name" value="HATPase_c"/>
    <property type="match status" value="1"/>
</dbReference>
<dbReference type="InterPro" id="IPR036890">
    <property type="entry name" value="HATPase_C_sf"/>
</dbReference>
<keyword evidence="5" id="KW-0418">Kinase</keyword>
<organism evidence="8">
    <name type="scientific">Schlesneria paludicola</name>
    <dbReference type="NCBI Taxonomy" id="360056"/>
    <lineage>
        <taxon>Bacteria</taxon>
        <taxon>Pseudomonadati</taxon>
        <taxon>Planctomycetota</taxon>
        <taxon>Planctomycetia</taxon>
        <taxon>Planctomycetales</taxon>
        <taxon>Planctomycetaceae</taxon>
        <taxon>Schlesneria</taxon>
    </lineage>
</organism>
<evidence type="ECO:0000256" key="1">
    <source>
        <dbReference type="ARBA" id="ARBA00000085"/>
    </source>
</evidence>
<sequence length="366" mass="40855">MQCDPDAIPWRERIALLARHAEAFASPNDEMLAVLDALAGDAKWEVRRQVAELLAQAPEEAFRRLGARLTEDQNSYVRKAAERSLDRRRKGQQVSARRRQMFGGVADDYELMEKLHGSLATKMSRQIAERLYDVLVGATIHNMRGLLTPITSSAQSLLDQANQGRIDAAEARKHLKRIVDATGDLSRLMEEVRRYSQQVPAERRRERLQALVSESVENAKACFSQSGHDVELVSLRMEVPAEITVDVSKVHLVVALTNLLQNSFDAFKPVMDRLGPFWIAVSAHLDDAGEVAITIEDNGIGFGADDLRQVRQFIPGQTTLKHDGTGFGLPTAKRYIEAHGGSLEIDSEENKGTRVRIRLPLTDTEE</sequence>
<dbReference type="InterPro" id="IPR011989">
    <property type="entry name" value="ARM-like"/>
</dbReference>
<name>A0A7C4QPM8_9PLAN</name>
<dbReference type="InterPro" id="IPR050980">
    <property type="entry name" value="2C_sensor_his_kinase"/>
</dbReference>
<dbReference type="SUPFAM" id="SSF55874">
    <property type="entry name" value="ATPase domain of HSP90 chaperone/DNA topoisomerase II/histidine kinase"/>
    <property type="match status" value="1"/>
</dbReference>
<dbReference type="PROSITE" id="PS50109">
    <property type="entry name" value="HIS_KIN"/>
    <property type="match status" value="1"/>
</dbReference>
<dbReference type="Gene3D" id="3.30.565.10">
    <property type="entry name" value="Histidine kinase-like ATPase, C-terminal domain"/>
    <property type="match status" value="1"/>
</dbReference>
<protein>
    <recommendedName>
        <fullName evidence="2">histidine kinase</fullName>
        <ecNumber evidence="2">2.7.13.3</ecNumber>
    </recommendedName>
</protein>
<keyword evidence="6" id="KW-0067">ATP-binding</keyword>
<dbReference type="InterPro" id="IPR016024">
    <property type="entry name" value="ARM-type_fold"/>
</dbReference>
<comment type="catalytic activity">
    <reaction evidence="1">
        <text>ATP + protein L-histidine = ADP + protein N-phospho-L-histidine.</text>
        <dbReference type="EC" id="2.7.13.3"/>
    </reaction>
</comment>
<dbReference type="Pfam" id="PF02518">
    <property type="entry name" value="HATPase_c"/>
    <property type="match status" value="1"/>
</dbReference>
<proteinExistence type="predicted"/>
<keyword evidence="3" id="KW-0808">Transferase</keyword>
<evidence type="ECO:0000256" key="2">
    <source>
        <dbReference type="ARBA" id="ARBA00012438"/>
    </source>
</evidence>
<evidence type="ECO:0000256" key="4">
    <source>
        <dbReference type="ARBA" id="ARBA00022741"/>
    </source>
</evidence>
<dbReference type="GO" id="GO:0004673">
    <property type="term" value="F:protein histidine kinase activity"/>
    <property type="evidence" value="ECO:0007669"/>
    <property type="project" value="UniProtKB-EC"/>
</dbReference>
<evidence type="ECO:0000256" key="6">
    <source>
        <dbReference type="ARBA" id="ARBA00022840"/>
    </source>
</evidence>
<dbReference type="EMBL" id="DSVQ01000005">
    <property type="protein sequence ID" value="HGT38089.1"/>
    <property type="molecule type" value="Genomic_DNA"/>
</dbReference>
<evidence type="ECO:0000259" key="7">
    <source>
        <dbReference type="PROSITE" id="PS50109"/>
    </source>
</evidence>